<feature type="compositionally biased region" description="Low complexity" evidence="1">
    <location>
        <begin position="33"/>
        <end position="42"/>
    </location>
</feature>
<feature type="non-terminal residue" evidence="2">
    <location>
        <position position="146"/>
    </location>
</feature>
<name>A0A6G1GGY1_9PEZI</name>
<organism evidence="2">
    <name type="scientific">Eremomyces bilateralis CBS 781.70</name>
    <dbReference type="NCBI Taxonomy" id="1392243"/>
    <lineage>
        <taxon>Eukaryota</taxon>
        <taxon>Fungi</taxon>
        <taxon>Dikarya</taxon>
        <taxon>Ascomycota</taxon>
        <taxon>Pezizomycotina</taxon>
        <taxon>Dothideomycetes</taxon>
        <taxon>Dothideomycetes incertae sedis</taxon>
        <taxon>Eremomycetales</taxon>
        <taxon>Eremomycetaceae</taxon>
        <taxon>Eremomyces</taxon>
    </lineage>
</organism>
<dbReference type="AlphaFoldDB" id="A0A6G1GGY1"/>
<evidence type="ECO:0000313" key="4">
    <source>
        <dbReference type="RefSeq" id="XP_033538792.1"/>
    </source>
</evidence>
<protein>
    <submittedName>
        <fullName evidence="2 4">Uncharacterized protein</fullName>
    </submittedName>
</protein>
<proteinExistence type="predicted"/>
<reference evidence="4" key="3">
    <citation type="submission" date="2025-04" db="UniProtKB">
        <authorList>
            <consortium name="RefSeq"/>
        </authorList>
    </citation>
    <scope>IDENTIFICATION</scope>
    <source>
        <strain evidence="4">CBS 781.70</strain>
    </source>
</reference>
<dbReference type="RefSeq" id="XP_033538792.1">
    <property type="nucleotide sequence ID" value="XM_033675398.1"/>
</dbReference>
<reference evidence="4" key="2">
    <citation type="submission" date="2020-04" db="EMBL/GenBank/DDBJ databases">
        <authorList>
            <consortium name="NCBI Genome Project"/>
        </authorList>
    </citation>
    <scope>NUCLEOTIDE SEQUENCE</scope>
    <source>
        <strain evidence="4">CBS 781.70</strain>
    </source>
</reference>
<dbReference type="GeneID" id="54415968"/>
<dbReference type="OrthoDB" id="5362269at2759"/>
<evidence type="ECO:0000313" key="3">
    <source>
        <dbReference type="Proteomes" id="UP000504638"/>
    </source>
</evidence>
<evidence type="ECO:0000313" key="2">
    <source>
        <dbReference type="EMBL" id="KAF1817161.1"/>
    </source>
</evidence>
<feature type="region of interest" description="Disordered" evidence="1">
    <location>
        <begin position="1"/>
        <end position="52"/>
    </location>
</feature>
<sequence length="146" mass="14397">TALAQDPGPSPTESFGCAPHGDHWHCEGPAAPPTSAASVVSPGPSPTESVGCVPHDDHCVTVSSAESAIVFTSSSAVGAMPSSHGEDHASGTGAPHPSPTASYGCEPHGDHWHCDGARSTTGGMAPGTIRVSATRTSSSLATFTGA</sequence>
<feature type="region of interest" description="Disordered" evidence="1">
    <location>
        <begin position="77"/>
        <end position="104"/>
    </location>
</feature>
<dbReference type="Proteomes" id="UP000504638">
    <property type="component" value="Unplaced"/>
</dbReference>
<dbReference type="EMBL" id="ML975149">
    <property type="protein sequence ID" value="KAF1817161.1"/>
    <property type="molecule type" value="Genomic_DNA"/>
</dbReference>
<feature type="non-terminal residue" evidence="2">
    <location>
        <position position="1"/>
    </location>
</feature>
<evidence type="ECO:0000256" key="1">
    <source>
        <dbReference type="SAM" id="MobiDB-lite"/>
    </source>
</evidence>
<reference evidence="2 4" key="1">
    <citation type="submission" date="2020-01" db="EMBL/GenBank/DDBJ databases">
        <authorList>
            <consortium name="DOE Joint Genome Institute"/>
            <person name="Haridas S."/>
            <person name="Albert R."/>
            <person name="Binder M."/>
            <person name="Bloem J."/>
            <person name="Labutti K."/>
            <person name="Salamov A."/>
            <person name="Andreopoulos B."/>
            <person name="Baker S.E."/>
            <person name="Barry K."/>
            <person name="Bills G."/>
            <person name="Bluhm B.H."/>
            <person name="Cannon C."/>
            <person name="Castanera R."/>
            <person name="Culley D.E."/>
            <person name="Daum C."/>
            <person name="Ezra D."/>
            <person name="Gonzalez J.B."/>
            <person name="Henrissat B."/>
            <person name="Kuo A."/>
            <person name="Liang C."/>
            <person name="Lipzen A."/>
            <person name="Lutzoni F."/>
            <person name="Magnuson J."/>
            <person name="Mondo S."/>
            <person name="Nolan M."/>
            <person name="Ohm R."/>
            <person name="Pangilinan J."/>
            <person name="Park H.-J."/>
            <person name="Ramirez L."/>
            <person name="Alfaro M."/>
            <person name="Sun H."/>
            <person name="Tritt A."/>
            <person name="Yoshinaga Y."/>
            <person name="Zwiers L.-H."/>
            <person name="Turgeon B.G."/>
            <person name="Goodwin S.B."/>
            <person name="Spatafora J.W."/>
            <person name="Crous P.W."/>
            <person name="Grigoriev I.V."/>
        </authorList>
    </citation>
    <scope>NUCLEOTIDE SEQUENCE</scope>
    <source>
        <strain evidence="2 4">CBS 781.70</strain>
    </source>
</reference>
<accession>A0A6G1GGY1</accession>
<keyword evidence="3" id="KW-1185">Reference proteome</keyword>
<gene>
    <name evidence="2 4" type="ORF">P152DRAFT_363778</name>
</gene>